<dbReference type="InterPro" id="IPR009057">
    <property type="entry name" value="Homeodomain-like_sf"/>
</dbReference>
<evidence type="ECO:0000313" key="5">
    <source>
        <dbReference type="Proteomes" id="UP000505377"/>
    </source>
</evidence>
<dbReference type="Pfam" id="PF00440">
    <property type="entry name" value="TetR_N"/>
    <property type="match status" value="1"/>
</dbReference>
<dbReference type="EMBL" id="CP053564">
    <property type="protein sequence ID" value="QJY47464.1"/>
    <property type="molecule type" value="Genomic_DNA"/>
</dbReference>
<dbReference type="PANTHER" id="PTHR30055">
    <property type="entry name" value="HTH-TYPE TRANSCRIPTIONAL REGULATOR RUTR"/>
    <property type="match status" value="1"/>
</dbReference>
<dbReference type="GO" id="GO:0000976">
    <property type="term" value="F:transcription cis-regulatory region binding"/>
    <property type="evidence" value="ECO:0007669"/>
    <property type="project" value="TreeGrafter"/>
</dbReference>
<evidence type="ECO:0000313" key="4">
    <source>
        <dbReference type="EMBL" id="QJY47464.1"/>
    </source>
</evidence>
<dbReference type="RefSeq" id="WP_172160092.1">
    <property type="nucleotide sequence ID" value="NZ_CP053564.1"/>
</dbReference>
<protein>
    <submittedName>
        <fullName evidence="4">TetR/AcrR family transcriptional regulator</fullName>
    </submittedName>
</protein>
<feature type="DNA-binding region" description="H-T-H motif" evidence="2">
    <location>
        <begin position="34"/>
        <end position="53"/>
    </location>
</feature>
<gene>
    <name evidence="4" type="ORF">HOP40_17960</name>
</gene>
<dbReference type="KEGG" id="pbro:HOP40_17960"/>
<dbReference type="Gene3D" id="1.10.357.10">
    <property type="entry name" value="Tetracycline Repressor, domain 2"/>
    <property type="match status" value="1"/>
</dbReference>
<dbReference type="PROSITE" id="PS50977">
    <property type="entry name" value="HTH_TETR_2"/>
    <property type="match status" value="1"/>
</dbReference>
<proteinExistence type="predicted"/>
<organism evidence="4 5">
    <name type="scientific">Pseudonocardia broussonetiae</name>
    <dbReference type="NCBI Taxonomy" id="2736640"/>
    <lineage>
        <taxon>Bacteria</taxon>
        <taxon>Bacillati</taxon>
        <taxon>Actinomycetota</taxon>
        <taxon>Actinomycetes</taxon>
        <taxon>Pseudonocardiales</taxon>
        <taxon>Pseudonocardiaceae</taxon>
        <taxon>Pseudonocardia</taxon>
    </lineage>
</organism>
<dbReference type="InterPro" id="IPR050109">
    <property type="entry name" value="HTH-type_TetR-like_transc_reg"/>
</dbReference>
<dbReference type="SUPFAM" id="SSF46689">
    <property type="entry name" value="Homeodomain-like"/>
    <property type="match status" value="1"/>
</dbReference>
<feature type="domain" description="HTH tetR-type" evidence="3">
    <location>
        <begin position="11"/>
        <end position="71"/>
    </location>
</feature>
<dbReference type="PRINTS" id="PR00455">
    <property type="entry name" value="HTHTETR"/>
</dbReference>
<dbReference type="InterPro" id="IPR001647">
    <property type="entry name" value="HTH_TetR"/>
</dbReference>
<evidence type="ECO:0000259" key="3">
    <source>
        <dbReference type="PROSITE" id="PS50977"/>
    </source>
</evidence>
<dbReference type="SUPFAM" id="SSF48498">
    <property type="entry name" value="Tetracyclin repressor-like, C-terminal domain"/>
    <property type="match status" value="1"/>
</dbReference>
<name>A0A6M6JHE2_9PSEU</name>
<dbReference type="Gene3D" id="1.10.10.60">
    <property type="entry name" value="Homeodomain-like"/>
    <property type="match status" value="1"/>
</dbReference>
<accession>A0A6M6JHE2</accession>
<dbReference type="InterPro" id="IPR036271">
    <property type="entry name" value="Tet_transcr_reg_TetR-rel_C_sf"/>
</dbReference>
<dbReference type="Proteomes" id="UP000505377">
    <property type="component" value="Chromosome"/>
</dbReference>
<keyword evidence="5" id="KW-1185">Reference proteome</keyword>
<keyword evidence="1 2" id="KW-0238">DNA-binding</keyword>
<evidence type="ECO:0000256" key="1">
    <source>
        <dbReference type="ARBA" id="ARBA00023125"/>
    </source>
</evidence>
<sequence length="200" mass="21102">MPRTSTARRRDEARERILEAAVEVIRSGGFRGAQMSLIALRAGVGVGSLYTHFPSQADLFAEIYQRVVRRELGVMREAVAADGGPALARLAVAVRGFCERSLQAGPLAYALMFEPSGPAVEALRIQLREAFREVLADLVALAVTENAVPAHDVAVSSAAVVGVMTETLVRPLSPAGTPPADGFADRVAAMALGVVTARLP</sequence>
<dbReference type="AlphaFoldDB" id="A0A6M6JHE2"/>
<reference evidence="4 5" key="1">
    <citation type="submission" date="2020-05" db="EMBL/GenBank/DDBJ databases">
        <authorList>
            <person name="Mo P."/>
        </authorList>
    </citation>
    <scope>NUCLEOTIDE SEQUENCE [LARGE SCALE GENOMIC DNA]</scope>
    <source>
        <strain evidence="4 5">Gen01</strain>
    </source>
</reference>
<dbReference type="GO" id="GO:0003700">
    <property type="term" value="F:DNA-binding transcription factor activity"/>
    <property type="evidence" value="ECO:0007669"/>
    <property type="project" value="TreeGrafter"/>
</dbReference>
<evidence type="ECO:0000256" key="2">
    <source>
        <dbReference type="PROSITE-ProRule" id="PRU00335"/>
    </source>
</evidence>
<dbReference type="PANTHER" id="PTHR30055:SF226">
    <property type="entry name" value="HTH-TYPE TRANSCRIPTIONAL REGULATOR PKSA"/>
    <property type="match status" value="1"/>
</dbReference>